<evidence type="ECO:0000313" key="11">
    <source>
        <dbReference type="EMBL" id="BDG16127.1"/>
    </source>
</evidence>
<dbReference type="RefSeq" id="WP_071676371.1">
    <property type="nucleotide sequence ID" value="NZ_AP025593.1"/>
</dbReference>
<feature type="coiled-coil region" evidence="8">
    <location>
        <begin position="165"/>
        <end position="192"/>
    </location>
</feature>
<reference evidence="12" key="1">
    <citation type="submission" date="2016-06" db="EMBL/GenBank/DDBJ databases">
        <title>Whole genome sequencing of Thermus brockianus strain GE-1.</title>
        <authorList>
            <person name="Schaefers C."/>
            <person name="Blank S."/>
            <person name="Wiebusch S."/>
            <person name="Elleuche S."/>
            <person name="Antranikian G."/>
        </authorList>
    </citation>
    <scope>NUCLEOTIDE SEQUENCE [LARGE SCALE GENOMIC DNA]</scope>
    <source>
        <strain evidence="12">GE-1</strain>
    </source>
</reference>
<dbReference type="PANTHER" id="PTHR30026">
    <property type="entry name" value="OUTER MEMBRANE PROTEIN TOLC"/>
    <property type="match status" value="1"/>
</dbReference>
<dbReference type="PANTHER" id="PTHR30026:SF20">
    <property type="entry name" value="OUTER MEMBRANE PROTEIN TOLC"/>
    <property type="match status" value="1"/>
</dbReference>
<comment type="subcellular location">
    <subcellularLocation>
        <location evidence="1">Cell outer membrane</location>
    </subcellularLocation>
</comment>
<reference evidence="11 13" key="3">
    <citation type="journal article" date="2022" name="Microbiol. Resour. Announc.">
        <title>Complete Genome Sequences of Thermus Strains Isolated from Senami Hot Spring in Japan.</title>
        <authorList>
            <person name="Miyazaki K."/>
        </authorList>
    </citation>
    <scope>NUCLEOTIDE SEQUENCE [LARGE SCALE GENOMIC DNA]</scope>
    <source>
        <strain evidence="11 13">SNM4-1</strain>
    </source>
</reference>
<evidence type="ECO:0000256" key="1">
    <source>
        <dbReference type="ARBA" id="ARBA00004442"/>
    </source>
</evidence>
<dbReference type="GO" id="GO:0015562">
    <property type="term" value="F:efflux transmembrane transporter activity"/>
    <property type="evidence" value="ECO:0007669"/>
    <property type="project" value="InterPro"/>
</dbReference>
<proteinExistence type="inferred from homology"/>
<dbReference type="Pfam" id="PF02321">
    <property type="entry name" value="OEP"/>
    <property type="match status" value="1"/>
</dbReference>
<dbReference type="Proteomes" id="UP000182993">
    <property type="component" value="Chromosome"/>
</dbReference>
<dbReference type="Gene3D" id="1.20.1600.10">
    <property type="entry name" value="Outer membrane efflux proteins (OEP)"/>
    <property type="match status" value="1"/>
</dbReference>
<accession>A0A1J0LQH0</accession>
<evidence type="ECO:0000256" key="6">
    <source>
        <dbReference type="ARBA" id="ARBA00023136"/>
    </source>
</evidence>
<name>A0A1J0LQH0_THEBO</name>
<feature type="chain" id="PRO_5009614484" evidence="9">
    <location>
        <begin position="19"/>
        <end position="422"/>
    </location>
</feature>
<dbReference type="KEGG" id="tbc:A0O31_00302"/>
<dbReference type="EMBL" id="AP025593">
    <property type="protein sequence ID" value="BDG16127.1"/>
    <property type="molecule type" value="Genomic_DNA"/>
</dbReference>
<comment type="similarity">
    <text evidence="2">Belongs to the outer membrane factor (OMF) (TC 1.B.17) family.</text>
</comment>
<evidence type="ECO:0000256" key="9">
    <source>
        <dbReference type="SAM" id="SignalP"/>
    </source>
</evidence>
<evidence type="ECO:0000313" key="12">
    <source>
        <dbReference type="Proteomes" id="UP000182993"/>
    </source>
</evidence>
<feature type="coiled-coil region" evidence="8">
    <location>
        <begin position="311"/>
        <end position="408"/>
    </location>
</feature>
<dbReference type="AlphaFoldDB" id="A0A1J0LQH0"/>
<dbReference type="Proteomes" id="UP000831120">
    <property type="component" value="Chromosome"/>
</dbReference>
<reference evidence="10" key="2">
    <citation type="journal article" date="2017" name="Stand. Genomic Sci.">
        <title>Complete genome sequence of Thermus brockianus GE-1 reveals key enzymes of xylan/xylose metabolism.</title>
        <authorList>
            <person name="Schaefers C."/>
            <person name="Blank S."/>
            <person name="Wiebusch S."/>
            <person name="Elleuche S."/>
            <person name="Antranikian G."/>
        </authorList>
    </citation>
    <scope>NUCLEOTIDE SEQUENCE</scope>
    <source>
        <strain evidence="10">GE-1</strain>
    </source>
</reference>
<keyword evidence="13" id="KW-1185">Reference proteome</keyword>
<keyword evidence="6" id="KW-0472">Membrane</keyword>
<dbReference type="OrthoDB" id="25143at2"/>
<dbReference type="STRING" id="56956.A0O31_00302"/>
<dbReference type="InterPro" id="IPR051906">
    <property type="entry name" value="TolC-like"/>
</dbReference>
<dbReference type="GO" id="GO:0015288">
    <property type="term" value="F:porin activity"/>
    <property type="evidence" value="ECO:0007669"/>
    <property type="project" value="TreeGrafter"/>
</dbReference>
<protein>
    <submittedName>
        <fullName evidence="10">Outer membrane efflux protein</fullName>
    </submittedName>
    <submittedName>
        <fullName evidence="11">Transporter</fullName>
    </submittedName>
</protein>
<keyword evidence="8" id="KW-0175">Coiled coil</keyword>
<evidence type="ECO:0000256" key="4">
    <source>
        <dbReference type="ARBA" id="ARBA00022452"/>
    </source>
</evidence>
<evidence type="ECO:0000313" key="13">
    <source>
        <dbReference type="Proteomes" id="UP000831120"/>
    </source>
</evidence>
<dbReference type="GO" id="GO:0009279">
    <property type="term" value="C:cell outer membrane"/>
    <property type="evidence" value="ECO:0007669"/>
    <property type="project" value="UniProtKB-SubCell"/>
</dbReference>
<organism evidence="10 12">
    <name type="scientific">Thermus brockianus</name>
    <dbReference type="NCBI Taxonomy" id="56956"/>
    <lineage>
        <taxon>Bacteria</taxon>
        <taxon>Thermotogati</taxon>
        <taxon>Deinococcota</taxon>
        <taxon>Deinococci</taxon>
        <taxon>Thermales</taxon>
        <taxon>Thermaceae</taxon>
        <taxon>Thermus</taxon>
    </lineage>
</organism>
<feature type="signal peptide" evidence="9">
    <location>
        <begin position="1"/>
        <end position="18"/>
    </location>
</feature>
<sequence precursor="true">MARLWALALFLVPTLAQGALSPLKDHPLKRQAEAYLLAAAKALEAQSAPVALSLQGNYARLGYECTPQALCASLPEDAKALTLALVLTPFPFGEAADGLARAEIGLRRAELAYRKTLTALQAQAVAAYGRYQEALLGVRLAEKGVALAQLALEATRKRQGSPKDLREAELALKEAQNRLAEAELGLKLAEEAAAGLVDLKAPLPEIPLPQGTTPLGLEEARLALAEAQIGERAAWRNLLPTLQGSLSLYPSGNDTLSLSLSSKDLRPTLAYTRQDPARPPTTLPGAGQYRTTEELRLSLSLTLSPGLLAGYEAAKAQVRGAEEALRAAEIQTHLEKARLENALKSAEASLALARLRREAAQKALEEVQARLALGLESPLGVLQAELNLLQAELNLLQAENNLRNRRMELYQFYGEILPEVAR</sequence>
<evidence type="ECO:0000256" key="7">
    <source>
        <dbReference type="ARBA" id="ARBA00023237"/>
    </source>
</evidence>
<dbReference type="SUPFAM" id="SSF56954">
    <property type="entry name" value="Outer membrane efflux proteins (OEP)"/>
    <property type="match status" value="1"/>
</dbReference>
<dbReference type="EMBL" id="CP016312">
    <property type="protein sequence ID" value="APD08520.1"/>
    <property type="molecule type" value="Genomic_DNA"/>
</dbReference>
<dbReference type="GO" id="GO:1990281">
    <property type="term" value="C:efflux pump complex"/>
    <property type="evidence" value="ECO:0007669"/>
    <property type="project" value="TreeGrafter"/>
</dbReference>
<keyword evidence="9" id="KW-0732">Signal</keyword>
<evidence type="ECO:0000256" key="2">
    <source>
        <dbReference type="ARBA" id="ARBA00007613"/>
    </source>
</evidence>
<keyword evidence="3" id="KW-0813">Transport</keyword>
<evidence type="ECO:0000256" key="3">
    <source>
        <dbReference type="ARBA" id="ARBA00022448"/>
    </source>
</evidence>
<keyword evidence="4" id="KW-1134">Transmembrane beta strand</keyword>
<gene>
    <name evidence="10" type="ORF">A0O31_00302</name>
    <name evidence="11" type="ORF">TbrSNM41_08610</name>
</gene>
<evidence type="ECO:0000256" key="8">
    <source>
        <dbReference type="SAM" id="Coils"/>
    </source>
</evidence>
<evidence type="ECO:0000313" key="10">
    <source>
        <dbReference type="EMBL" id="APD08520.1"/>
    </source>
</evidence>
<dbReference type="InterPro" id="IPR003423">
    <property type="entry name" value="OMP_efflux"/>
</dbReference>
<keyword evidence="7" id="KW-0998">Cell outer membrane</keyword>
<evidence type="ECO:0000256" key="5">
    <source>
        <dbReference type="ARBA" id="ARBA00022692"/>
    </source>
</evidence>
<keyword evidence="5" id="KW-0812">Transmembrane</keyword>